<gene>
    <name evidence="8" type="ORF">HX37_22420</name>
</gene>
<feature type="domain" description="Tyr recombinase" evidence="6">
    <location>
        <begin position="173"/>
        <end position="354"/>
    </location>
</feature>
<dbReference type="PANTHER" id="PTHR30349:SF64">
    <property type="entry name" value="PROPHAGE INTEGRASE INTD-RELATED"/>
    <property type="match status" value="1"/>
</dbReference>
<dbReference type="GO" id="GO:0003677">
    <property type="term" value="F:DNA binding"/>
    <property type="evidence" value="ECO:0007669"/>
    <property type="project" value="UniProtKB-UniRule"/>
</dbReference>
<dbReference type="InterPro" id="IPR044068">
    <property type="entry name" value="CB"/>
</dbReference>
<name>A0A5U2F7C2_SALER</name>
<dbReference type="PANTHER" id="PTHR30349">
    <property type="entry name" value="PHAGE INTEGRASE-RELATED"/>
    <property type="match status" value="1"/>
</dbReference>
<dbReference type="PROSITE" id="PS51900">
    <property type="entry name" value="CB"/>
    <property type="match status" value="1"/>
</dbReference>
<dbReference type="InterPro" id="IPR015094">
    <property type="entry name" value="Integrase_lambda-typ_DNA-bd_N"/>
</dbReference>
<keyword evidence="4" id="KW-0233">DNA recombination</keyword>
<dbReference type="SUPFAM" id="SSF54171">
    <property type="entry name" value="DNA-binding domain"/>
    <property type="match status" value="1"/>
</dbReference>
<dbReference type="Pfam" id="PF09003">
    <property type="entry name" value="Arm-DNA-bind_1"/>
    <property type="match status" value="1"/>
</dbReference>
<evidence type="ECO:0000256" key="5">
    <source>
        <dbReference type="PROSITE-ProRule" id="PRU01248"/>
    </source>
</evidence>
<feature type="domain" description="Core-binding (CB)" evidence="7">
    <location>
        <begin position="72"/>
        <end position="153"/>
    </location>
</feature>
<accession>A0A5U2F7C2</accession>
<organism evidence="8">
    <name type="scientific">Salmonella enterica</name>
    <name type="common">Salmonella choleraesuis</name>
    <dbReference type="NCBI Taxonomy" id="28901"/>
    <lineage>
        <taxon>Bacteria</taxon>
        <taxon>Pseudomonadati</taxon>
        <taxon>Pseudomonadota</taxon>
        <taxon>Gammaproteobacteria</taxon>
        <taxon>Enterobacterales</taxon>
        <taxon>Enterobacteriaceae</taxon>
        <taxon>Salmonella</taxon>
    </lineage>
</organism>
<comment type="similarity">
    <text evidence="1">Belongs to the 'phage' integrase family.</text>
</comment>
<proteinExistence type="inferred from homology"/>
<dbReference type="InterPro" id="IPR013762">
    <property type="entry name" value="Integrase-like_cat_sf"/>
</dbReference>
<evidence type="ECO:0000259" key="6">
    <source>
        <dbReference type="PROSITE" id="PS51898"/>
    </source>
</evidence>
<dbReference type="InterPro" id="IPR011010">
    <property type="entry name" value="DNA_brk_join_enz"/>
</dbReference>
<dbReference type="Gene3D" id="3.30.160.60">
    <property type="entry name" value="Classic Zinc Finger"/>
    <property type="match status" value="1"/>
</dbReference>
<comment type="caution">
    <text evidence="8">The sequence shown here is derived from an EMBL/GenBank/DDBJ whole genome shotgun (WGS) entry which is preliminary data.</text>
</comment>
<dbReference type="InterPro" id="IPR053876">
    <property type="entry name" value="Phage_int_M"/>
</dbReference>
<dbReference type="InterPro" id="IPR016177">
    <property type="entry name" value="DNA-bd_dom_sf"/>
</dbReference>
<sequence>MAAMRRGEKTRDLPPNLYVRNGYYSYRDPRTGKEYGLGRIKRDAINQTIEANFQIFEVQTRLVDRLNSTSDYSVSEWCEKYISILERRSLTESSMAEYRSRIKSITTWFTEKYIREITTRDVAAFLESYTSSGKDSRAKVMRSTLLDMFREAIAEGLLTMNPVEATRNTRVKIKRSRLSVEQFMVIMKSSVDMPVWVKLSMGLAVVTAQRVSDIAKIKWSDIHDDRLWIEQKKTGRKITMPLKLTVPETNIVLSDIIDACKKTYSGCENIIATRSGGQLQVGTISRAFAKARDNTGIKWEGAPPSFHEIRSLSARLYAKSKGAEYAQGVLGHKSAQTSEVYIDSRGSQWEEIEF</sequence>
<dbReference type="Pfam" id="PF00589">
    <property type="entry name" value="Phage_integrase"/>
    <property type="match status" value="1"/>
</dbReference>
<dbReference type="Pfam" id="PF22022">
    <property type="entry name" value="Phage_int_M"/>
    <property type="match status" value="1"/>
</dbReference>
<evidence type="ECO:0000256" key="4">
    <source>
        <dbReference type="ARBA" id="ARBA00023172"/>
    </source>
</evidence>
<protein>
    <submittedName>
        <fullName evidence="8">Tyrosine-type recombinase/integrase</fullName>
    </submittedName>
</protein>
<reference evidence="8" key="1">
    <citation type="submission" date="2018-07" db="EMBL/GenBank/DDBJ databases">
        <authorList>
            <consortium name="GenomeTrakr network: Whole genome sequencing for foodborne pathogen traceback"/>
        </authorList>
    </citation>
    <scope>NUCLEOTIDE SEQUENCE</scope>
    <source>
        <strain evidence="8">CFSAN018538</strain>
    </source>
</reference>
<dbReference type="PROSITE" id="PS51898">
    <property type="entry name" value="TYR_RECOMBINASE"/>
    <property type="match status" value="1"/>
</dbReference>
<dbReference type="EMBL" id="AAGKHU010000118">
    <property type="protein sequence ID" value="EBP0013477.1"/>
    <property type="molecule type" value="Genomic_DNA"/>
</dbReference>
<dbReference type="GO" id="GO:0006310">
    <property type="term" value="P:DNA recombination"/>
    <property type="evidence" value="ECO:0007669"/>
    <property type="project" value="UniProtKB-KW"/>
</dbReference>
<dbReference type="SUPFAM" id="SSF56349">
    <property type="entry name" value="DNA breaking-rejoining enzymes"/>
    <property type="match status" value="1"/>
</dbReference>
<evidence type="ECO:0000256" key="3">
    <source>
        <dbReference type="ARBA" id="ARBA00023125"/>
    </source>
</evidence>
<evidence type="ECO:0000256" key="1">
    <source>
        <dbReference type="ARBA" id="ARBA00008857"/>
    </source>
</evidence>
<dbReference type="GO" id="GO:0008907">
    <property type="term" value="F:integrase activity"/>
    <property type="evidence" value="ECO:0007669"/>
    <property type="project" value="InterPro"/>
</dbReference>
<dbReference type="AlphaFoldDB" id="A0A5U2F7C2"/>
<dbReference type="InterPro" id="IPR010998">
    <property type="entry name" value="Integrase_recombinase_N"/>
</dbReference>
<dbReference type="Gene3D" id="1.10.150.130">
    <property type="match status" value="1"/>
</dbReference>
<evidence type="ECO:0000313" key="8">
    <source>
        <dbReference type="EMBL" id="EBP0013477.1"/>
    </source>
</evidence>
<keyword evidence="2" id="KW-0229">DNA integration</keyword>
<evidence type="ECO:0000256" key="2">
    <source>
        <dbReference type="ARBA" id="ARBA00022908"/>
    </source>
</evidence>
<keyword evidence="3 5" id="KW-0238">DNA-binding</keyword>
<evidence type="ECO:0000259" key="7">
    <source>
        <dbReference type="PROSITE" id="PS51900"/>
    </source>
</evidence>
<dbReference type="InterPro" id="IPR002104">
    <property type="entry name" value="Integrase_catalytic"/>
</dbReference>
<dbReference type="Gene3D" id="1.10.443.10">
    <property type="entry name" value="Intergrase catalytic core"/>
    <property type="match status" value="1"/>
</dbReference>
<dbReference type="InterPro" id="IPR050090">
    <property type="entry name" value="Tyrosine_recombinase_XerCD"/>
</dbReference>